<evidence type="ECO:0000259" key="2">
    <source>
        <dbReference type="Pfam" id="PF22725"/>
    </source>
</evidence>
<evidence type="ECO:0000313" key="4">
    <source>
        <dbReference type="Proteomes" id="UP000287023"/>
    </source>
</evidence>
<dbReference type="InterPro" id="IPR055170">
    <property type="entry name" value="GFO_IDH_MocA-like_dom"/>
</dbReference>
<dbReference type="Pfam" id="PF01408">
    <property type="entry name" value="GFO_IDH_MocA"/>
    <property type="match status" value="1"/>
</dbReference>
<organism evidence="3 4">
    <name type="scientific">Vreelandella nanhaiensis</name>
    <dbReference type="NCBI Taxonomy" id="1258546"/>
    <lineage>
        <taxon>Bacteria</taxon>
        <taxon>Pseudomonadati</taxon>
        <taxon>Pseudomonadota</taxon>
        <taxon>Gammaproteobacteria</taxon>
        <taxon>Oceanospirillales</taxon>
        <taxon>Halomonadaceae</taxon>
        <taxon>Vreelandella</taxon>
    </lineage>
</organism>
<evidence type="ECO:0000259" key="1">
    <source>
        <dbReference type="Pfam" id="PF01408"/>
    </source>
</evidence>
<dbReference type="SUPFAM" id="SSF51735">
    <property type="entry name" value="NAD(P)-binding Rossmann-fold domains"/>
    <property type="match status" value="1"/>
</dbReference>
<dbReference type="AlphaFoldDB" id="A0A3S0W628"/>
<dbReference type="InterPro" id="IPR036291">
    <property type="entry name" value="NAD(P)-bd_dom_sf"/>
</dbReference>
<dbReference type="RefSeq" id="WP_127061080.1">
    <property type="nucleotide sequence ID" value="NZ_RZHF01000008.1"/>
</dbReference>
<accession>A0A3S0W628</accession>
<dbReference type="OrthoDB" id="9774191at2"/>
<dbReference type="Pfam" id="PF22725">
    <property type="entry name" value="GFO_IDH_MocA_C3"/>
    <property type="match status" value="1"/>
</dbReference>
<dbReference type="GO" id="GO:0000166">
    <property type="term" value="F:nucleotide binding"/>
    <property type="evidence" value="ECO:0007669"/>
    <property type="project" value="InterPro"/>
</dbReference>
<gene>
    <name evidence="3" type="ORF">ELY38_07710</name>
</gene>
<dbReference type="Gene3D" id="3.30.360.10">
    <property type="entry name" value="Dihydrodipicolinate Reductase, domain 2"/>
    <property type="match status" value="1"/>
</dbReference>
<dbReference type="Gene3D" id="3.40.50.720">
    <property type="entry name" value="NAD(P)-binding Rossmann-like Domain"/>
    <property type="match status" value="1"/>
</dbReference>
<reference evidence="3 4" key="1">
    <citation type="submission" date="2018-12" db="EMBL/GenBank/DDBJ databases">
        <title>three novel Halomonas strain isolated from plants.</title>
        <authorList>
            <person name="Sun C."/>
        </authorList>
    </citation>
    <scope>NUCLEOTIDE SEQUENCE [LARGE SCALE GENOMIC DNA]</scope>
    <source>
        <strain evidence="3 4">JCM 18142</strain>
    </source>
</reference>
<proteinExistence type="predicted"/>
<evidence type="ECO:0000313" key="3">
    <source>
        <dbReference type="EMBL" id="RUR32690.1"/>
    </source>
</evidence>
<protein>
    <submittedName>
        <fullName evidence="3">Gfo/Idh/MocA family oxidoreductase</fullName>
    </submittedName>
</protein>
<dbReference type="PANTHER" id="PTHR43377:SF1">
    <property type="entry name" value="BILIVERDIN REDUCTASE A"/>
    <property type="match status" value="1"/>
</dbReference>
<comment type="caution">
    <text evidence="3">The sequence shown here is derived from an EMBL/GenBank/DDBJ whole genome shotgun (WGS) entry which is preliminary data.</text>
</comment>
<sequence>MTNPRLKLGVAGLGRGFMLLLPTLASHPGISLVAAADPRSEARQQFREDFDASTYAEVADLCADPEVEVVYIATPHQFHRKHVELAAAHGKHALVEKPMALSLEDCQAMINAMRRANRWLIVGHSHSFDAPYLKAREMIDSQAFGKVRMISAFNYTDFLYRPRRPEELDTMQGGGVVFSQAAHQVDIVRLLGGDSVKSVRAVTGSWDPARPTEGAYSALLTFNNDVFANITYSGFAHFDSDELCGWSGELGQPRDPDQYGFARAKLAEVDSPEQEADLKNARTYGSGFFLSNSRPQDSTHNHFGFVLVSCDNADIRPMPQGVQVYAHTRRYLEPLPPPVIPRREVLDELIGAIRNNQQPIHTGEWGMATMEVCLAILESAQNGHEIKLSHQAIMP</sequence>
<dbReference type="EMBL" id="RZHF01000008">
    <property type="protein sequence ID" value="RUR32690.1"/>
    <property type="molecule type" value="Genomic_DNA"/>
</dbReference>
<dbReference type="Proteomes" id="UP000287023">
    <property type="component" value="Unassembled WGS sequence"/>
</dbReference>
<dbReference type="InterPro" id="IPR000683">
    <property type="entry name" value="Gfo/Idh/MocA-like_OxRdtase_N"/>
</dbReference>
<feature type="domain" description="GFO/IDH/MocA-like oxidoreductase" evidence="2">
    <location>
        <begin position="132"/>
        <end position="240"/>
    </location>
</feature>
<dbReference type="SUPFAM" id="SSF55347">
    <property type="entry name" value="Glyceraldehyde-3-phosphate dehydrogenase-like, C-terminal domain"/>
    <property type="match status" value="1"/>
</dbReference>
<keyword evidence="4" id="KW-1185">Reference proteome</keyword>
<dbReference type="PANTHER" id="PTHR43377">
    <property type="entry name" value="BILIVERDIN REDUCTASE A"/>
    <property type="match status" value="1"/>
</dbReference>
<name>A0A3S0W628_9GAMM</name>
<dbReference type="InterPro" id="IPR051450">
    <property type="entry name" value="Gfo/Idh/MocA_Oxidoreductases"/>
</dbReference>
<feature type="domain" description="Gfo/Idh/MocA-like oxidoreductase N-terminal" evidence="1">
    <location>
        <begin position="7"/>
        <end position="124"/>
    </location>
</feature>